<name>A0A843YMT3_9RHOB</name>
<gene>
    <name evidence="1" type="ORF">GFB49_18925</name>
</gene>
<proteinExistence type="predicted"/>
<dbReference type="Gene3D" id="3.30.1360.120">
    <property type="entry name" value="Probable tRNA modification gtpase trme, domain 1"/>
    <property type="match status" value="1"/>
</dbReference>
<protein>
    <submittedName>
        <fullName evidence="1">Sarcosine oxidase subunit gamma</fullName>
    </submittedName>
</protein>
<keyword evidence="2" id="KW-1185">Reference proteome</keyword>
<dbReference type="AlphaFoldDB" id="A0A843YMT3"/>
<comment type="caution">
    <text evidence="1">The sequence shown here is derived from an EMBL/GenBank/DDBJ whole genome shotgun (WGS) entry which is preliminary data.</text>
</comment>
<dbReference type="Proteomes" id="UP000444174">
    <property type="component" value="Unassembled WGS sequence"/>
</dbReference>
<evidence type="ECO:0000313" key="1">
    <source>
        <dbReference type="EMBL" id="MQQ10539.1"/>
    </source>
</evidence>
<evidence type="ECO:0000313" key="2">
    <source>
        <dbReference type="Proteomes" id="UP000444174"/>
    </source>
</evidence>
<reference evidence="1 2" key="1">
    <citation type="submission" date="2019-10" db="EMBL/GenBank/DDBJ databases">
        <title>Epibacterium sp. nov., isolated from seawater.</title>
        <authorList>
            <person name="Zhang X."/>
            <person name="Li N."/>
        </authorList>
    </citation>
    <scope>NUCLEOTIDE SEQUENCE [LARGE SCALE GENOMIC DNA]</scope>
    <source>
        <strain evidence="1 2">SM1979</strain>
    </source>
</reference>
<organism evidence="1 2">
    <name type="scientific">Tritonibacter litoralis</name>
    <dbReference type="NCBI Taxonomy" id="2662264"/>
    <lineage>
        <taxon>Bacteria</taxon>
        <taxon>Pseudomonadati</taxon>
        <taxon>Pseudomonadota</taxon>
        <taxon>Alphaproteobacteria</taxon>
        <taxon>Rhodobacterales</taxon>
        <taxon>Paracoccaceae</taxon>
        <taxon>Tritonibacter</taxon>
    </lineage>
</organism>
<dbReference type="EMBL" id="WIBF01000017">
    <property type="protein sequence ID" value="MQQ10539.1"/>
    <property type="molecule type" value="Genomic_DNA"/>
</dbReference>
<dbReference type="InterPro" id="IPR027266">
    <property type="entry name" value="TrmE/GcvT-like"/>
</dbReference>
<sequence length="156" mass="16553">MLALTSLSLPAQTVVPSPFGLTLPEAGQSTATETHGAFWSGPNQWMIEGYGLAETDFAAVVKAEADAGYVTEQTDGWCAFDIEDASNGDAIQKLMQKLVNIDAHQFSPGSAARTGLEHMSVFVIRRSQSKLTVIGMRTLAGALMHALATAAQRLEA</sequence>
<accession>A0A843YMT3</accession>